<evidence type="ECO:0000256" key="11">
    <source>
        <dbReference type="ARBA" id="ARBA00022692"/>
    </source>
</evidence>
<evidence type="ECO:0000256" key="2">
    <source>
        <dbReference type="ARBA" id="ARBA00001966"/>
    </source>
</evidence>
<dbReference type="RefSeq" id="WP_317831247.1">
    <property type="nucleotide sequence ID" value="NZ_CP136920.1"/>
</dbReference>
<keyword evidence="13 23" id="KW-0418">Kinase</keyword>
<keyword evidence="10" id="KW-0808">Transferase</keyword>
<evidence type="ECO:0000256" key="13">
    <source>
        <dbReference type="ARBA" id="ARBA00022777"/>
    </source>
</evidence>
<feature type="transmembrane region" description="Helical" evidence="21">
    <location>
        <begin position="260"/>
        <end position="279"/>
    </location>
</feature>
<dbReference type="SMART" id="SM00387">
    <property type="entry name" value="HATPase_c"/>
    <property type="match status" value="1"/>
</dbReference>
<dbReference type="PRINTS" id="PR00344">
    <property type="entry name" value="BCTRLSENSOR"/>
</dbReference>
<dbReference type="GO" id="GO:0005737">
    <property type="term" value="C:cytoplasm"/>
    <property type="evidence" value="ECO:0007669"/>
    <property type="project" value="UniProtKB-SubCell"/>
</dbReference>
<keyword evidence="15" id="KW-0408">Iron</keyword>
<evidence type="ECO:0000256" key="16">
    <source>
        <dbReference type="ARBA" id="ARBA00023012"/>
    </source>
</evidence>
<comment type="subcellular location">
    <subcellularLocation>
        <location evidence="4">Cell membrane</location>
        <topology evidence="4">Multi-pass membrane protein</topology>
    </subcellularLocation>
    <subcellularLocation>
        <location evidence="3">Cytoplasm</location>
    </subcellularLocation>
</comment>
<keyword evidence="8" id="KW-0004">4Fe-4S</keyword>
<dbReference type="InterPro" id="IPR050482">
    <property type="entry name" value="Sensor_HK_TwoCompSys"/>
</dbReference>
<dbReference type="Gene3D" id="2.60.120.260">
    <property type="entry name" value="Galactose-binding domain-like"/>
    <property type="match status" value="1"/>
</dbReference>
<dbReference type="InterPro" id="IPR008979">
    <property type="entry name" value="Galactose-bd-like_sf"/>
</dbReference>
<dbReference type="Gene3D" id="1.20.5.1930">
    <property type="match status" value="1"/>
</dbReference>
<comment type="function">
    <text evidence="19">Member of the two-component regulatory system NreB/NreC involved in the control of dissimilatory nitrate/nitrite reduction in response to oxygen. NreB functions as a direct oxygen sensor histidine kinase which is autophosphorylated, in the absence of oxygen, probably at the conserved histidine residue, and transfers its phosphate group probably to a conserved aspartate residue of NreC. NreB/NreC activates the expression of the nitrate (narGHJI) and nitrite (nir) reductase operons, as well as the putative nitrate transporter gene narT.</text>
</comment>
<dbReference type="Pfam" id="PF02518">
    <property type="entry name" value="HATPase_c"/>
    <property type="match status" value="1"/>
</dbReference>
<feature type="transmembrane region" description="Helical" evidence="21">
    <location>
        <begin position="229"/>
        <end position="248"/>
    </location>
</feature>
<keyword evidence="12" id="KW-0479">Metal-binding</keyword>
<dbReference type="PANTHER" id="PTHR24421:SF37">
    <property type="entry name" value="SENSOR HISTIDINE KINASE NARS"/>
    <property type="match status" value="1"/>
</dbReference>
<evidence type="ECO:0000256" key="4">
    <source>
        <dbReference type="ARBA" id="ARBA00004651"/>
    </source>
</evidence>
<evidence type="ECO:0000256" key="12">
    <source>
        <dbReference type="ARBA" id="ARBA00022723"/>
    </source>
</evidence>
<feature type="transmembrane region" description="Helical" evidence="21">
    <location>
        <begin position="318"/>
        <end position="337"/>
    </location>
</feature>
<comment type="catalytic activity">
    <reaction evidence="1">
        <text>ATP + protein L-histidine = ADP + protein N-phospho-L-histidine.</text>
        <dbReference type="EC" id="2.7.13.3"/>
    </reaction>
</comment>
<keyword evidence="7" id="KW-1003">Cell membrane</keyword>
<dbReference type="SUPFAM" id="SSF49785">
    <property type="entry name" value="Galactose-binding domain-like"/>
    <property type="match status" value="1"/>
</dbReference>
<evidence type="ECO:0000256" key="20">
    <source>
        <dbReference type="ARBA" id="ARBA00030800"/>
    </source>
</evidence>
<keyword evidence="9" id="KW-0963">Cytoplasm</keyword>
<protein>
    <recommendedName>
        <fullName evidence="6">Oxygen sensor histidine kinase NreB</fullName>
        <ecNumber evidence="5">2.7.13.3</ecNumber>
    </recommendedName>
    <alternativeName>
        <fullName evidence="20">Nitrogen regulation protein B</fullName>
    </alternativeName>
</protein>
<dbReference type="AlphaFoldDB" id="A0AAQ3QU83"/>
<evidence type="ECO:0000313" key="24">
    <source>
        <dbReference type="Proteomes" id="UP001304300"/>
    </source>
</evidence>
<keyword evidence="16" id="KW-0902">Two-component regulatory system</keyword>
<evidence type="ECO:0000256" key="10">
    <source>
        <dbReference type="ARBA" id="ARBA00022679"/>
    </source>
</evidence>
<dbReference type="InterPro" id="IPR003594">
    <property type="entry name" value="HATPase_dom"/>
</dbReference>
<dbReference type="EC" id="2.7.13.3" evidence="5"/>
<evidence type="ECO:0000256" key="8">
    <source>
        <dbReference type="ARBA" id="ARBA00022485"/>
    </source>
</evidence>
<dbReference type="InterPro" id="IPR036890">
    <property type="entry name" value="HATPase_C_sf"/>
</dbReference>
<evidence type="ECO:0000259" key="22">
    <source>
        <dbReference type="PROSITE" id="PS50109"/>
    </source>
</evidence>
<feature type="transmembrane region" description="Helical" evidence="21">
    <location>
        <begin position="202"/>
        <end position="222"/>
    </location>
</feature>
<dbReference type="InterPro" id="IPR011712">
    <property type="entry name" value="Sig_transdc_His_kin_sub3_dim/P"/>
</dbReference>
<evidence type="ECO:0000256" key="15">
    <source>
        <dbReference type="ARBA" id="ARBA00023004"/>
    </source>
</evidence>
<dbReference type="GO" id="GO:0005886">
    <property type="term" value="C:plasma membrane"/>
    <property type="evidence" value="ECO:0007669"/>
    <property type="project" value="UniProtKB-SubCell"/>
</dbReference>
<keyword evidence="24" id="KW-1185">Reference proteome</keyword>
<evidence type="ECO:0000256" key="17">
    <source>
        <dbReference type="ARBA" id="ARBA00023014"/>
    </source>
</evidence>
<organism evidence="23 24">
    <name type="scientific">Rubellicoccus peritrichatus</name>
    <dbReference type="NCBI Taxonomy" id="3080537"/>
    <lineage>
        <taxon>Bacteria</taxon>
        <taxon>Pseudomonadati</taxon>
        <taxon>Verrucomicrobiota</taxon>
        <taxon>Opitutia</taxon>
        <taxon>Puniceicoccales</taxon>
        <taxon>Cerasicoccaceae</taxon>
        <taxon>Rubellicoccus</taxon>
    </lineage>
</organism>
<reference evidence="23 24" key="1">
    <citation type="submission" date="2023-10" db="EMBL/GenBank/DDBJ databases">
        <title>Rubellicoccus peritrichatus gen. nov., sp. nov., isolated from an algae of coral reef tank.</title>
        <authorList>
            <person name="Luo J."/>
        </authorList>
    </citation>
    <scope>NUCLEOTIDE SEQUENCE [LARGE SCALE GENOMIC DNA]</scope>
    <source>
        <strain evidence="23 24">CR14</strain>
    </source>
</reference>
<feature type="transmembrane region" description="Helical" evidence="21">
    <location>
        <begin position="12"/>
        <end position="28"/>
    </location>
</feature>
<feature type="transmembrane region" description="Helical" evidence="21">
    <location>
        <begin position="291"/>
        <end position="312"/>
    </location>
</feature>
<dbReference type="PROSITE" id="PS50109">
    <property type="entry name" value="HIS_KIN"/>
    <property type="match status" value="1"/>
</dbReference>
<feature type="transmembrane region" description="Helical" evidence="21">
    <location>
        <begin position="349"/>
        <end position="373"/>
    </location>
</feature>
<evidence type="ECO:0000256" key="3">
    <source>
        <dbReference type="ARBA" id="ARBA00004496"/>
    </source>
</evidence>
<dbReference type="Gene3D" id="3.30.565.10">
    <property type="entry name" value="Histidine kinase-like ATPase, C-terminal domain"/>
    <property type="match status" value="1"/>
</dbReference>
<feature type="domain" description="Histidine kinase" evidence="22">
    <location>
        <begin position="528"/>
        <end position="617"/>
    </location>
</feature>
<keyword evidence="14 21" id="KW-1133">Transmembrane helix</keyword>
<evidence type="ECO:0000256" key="14">
    <source>
        <dbReference type="ARBA" id="ARBA00022989"/>
    </source>
</evidence>
<evidence type="ECO:0000256" key="18">
    <source>
        <dbReference type="ARBA" id="ARBA00023136"/>
    </source>
</evidence>
<evidence type="ECO:0000256" key="19">
    <source>
        <dbReference type="ARBA" id="ARBA00024827"/>
    </source>
</evidence>
<comment type="cofactor">
    <cofactor evidence="2">
        <name>[4Fe-4S] cluster</name>
        <dbReference type="ChEBI" id="CHEBI:49883"/>
    </cofactor>
</comment>
<evidence type="ECO:0000256" key="7">
    <source>
        <dbReference type="ARBA" id="ARBA00022475"/>
    </source>
</evidence>
<evidence type="ECO:0000256" key="6">
    <source>
        <dbReference type="ARBA" id="ARBA00017322"/>
    </source>
</evidence>
<dbReference type="InterPro" id="IPR004358">
    <property type="entry name" value="Sig_transdc_His_kin-like_C"/>
</dbReference>
<dbReference type="GO" id="GO:0046983">
    <property type="term" value="F:protein dimerization activity"/>
    <property type="evidence" value="ECO:0007669"/>
    <property type="project" value="InterPro"/>
</dbReference>
<dbReference type="Proteomes" id="UP001304300">
    <property type="component" value="Chromosome"/>
</dbReference>
<keyword evidence="18 21" id="KW-0472">Membrane</keyword>
<dbReference type="EMBL" id="CP136920">
    <property type="protein sequence ID" value="WOO39377.1"/>
    <property type="molecule type" value="Genomic_DNA"/>
</dbReference>
<evidence type="ECO:0000256" key="9">
    <source>
        <dbReference type="ARBA" id="ARBA00022490"/>
    </source>
</evidence>
<feature type="transmembrane region" description="Helical" evidence="21">
    <location>
        <begin position="379"/>
        <end position="399"/>
    </location>
</feature>
<sequence>MPQIIRKIARTPIWILVFVGIALTPFFFQDDSNAIKPLLELPQDEILFQQGDMSEWSEPDFDDSDWAQVTLPDNWWQRGIRPMGAKCWYRIPFTLDNAFRNQTLVVSLGYVGSVSEIYLNGERIGGEGSFYPVSIPPQRTVHAAILPNQLLHYGGAENLLSVRVKSLVGAGGLLSDSLTVYPSDAFWDIKERAEYSRETWKIIVFAICLVCFCLFMGISYLIKDQYRGAYRATAWIAFANGFGVLYHSHLFQTSTGVSELVVLAYFVMTIILPVAMYQLARSVGRKKASPWFNGIMALSVVGYVGTALAAGPNFHLSALAYAILSSVSLILSLVLIVGGIRGGIPNAKVVLLGLLIFTTAGSLELISLAWGWLPYATLFWGPVELGIIGFLLAMSWVLLSQYFQIHRREQMLGQRLLKIQDDERQRIGHNLHDGIAQDLIALQYEIRLLQKGSEGKKAEQLRQVSEYTREILSETRALAEDFQPFSEGNRSLVGSIEEWEGQLQRRHKVKFTNEFSPVDVDGTIAEAIYRVIQEATQNACRHGRAEEIKVRLSDSNDDSVKLQIEDYGVGFDPLQINSTSLGVRFMKDRVEACGGQFSLKSELGKGTVVSVWLPKADERNLSKKVMQDGE</sequence>
<dbReference type="GO" id="GO:0046872">
    <property type="term" value="F:metal ion binding"/>
    <property type="evidence" value="ECO:0007669"/>
    <property type="project" value="UniProtKB-KW"/>
</dbReference>
<accession>A0AAQ3QU83</accession>
<evidence type="ECO:0000256" key="5">
    <source>
        <dbReference type="ARBA" id="ARBA00012438"/>
    </source>
</evidence>
<evidence type="ECO:0000256" key="21">
    <source>
        <dbReference type="SAM" id="Phobius"/>
    </source>
</evidence>
<dbReference type="KEGG" id="puo:RZN69_12200"/>
<dbReference type="Pfam" id="PF07730">
    <property type="entry name" value="HisKA_3"/>
    <property type="match status" value="1"/>
</dbReference>
<keyword evidence="17" id="KW-0411">Iron-sulfur</keyword>
<evidence type="ECO:0000256" key="1">
    <source>
        <dbReference type="ARBA" id="ARBA00000085"/>
    </source>
</evidence>
<evidence type="ECO:0000313" key="23">
    <source>
        <dbReference type="EMBL" id="WOO39377.1"/>
    </source>
</evidence>
<dbReference type="GO" id="GO:0000155">
    <property type="term" value="F:phosphorelay sensor kinase activity"/>
    <property type="evidence" value="ECO:0007669"/>
    <property type="project" value="InterPro"/>
</dbReference>
<dbReference type="CDD" id="cd16917">
    <property type="entry name" value="HATPase_UhpB-NarQ-NarX-like"/>
    <property type="match status" value="1"/>
</dbReference>
<dbReference type="GO" id="GO:0051539">
    <property type="term" value="F:4 iron, 4 sulfur cluster binding"/>
    <property type="evidence" value="ECO:0007669"/>
    <property type="project" value="UniProtKB-KW"/>
</dbReference>
<name>A0AAQ3QU83_9BACT</name>
<dbReference type="PANTHER" id="PTHR24421">
    <property type="entry name" value="NITRATE/NITRITE SENSOR PROTEIN NARX-RELATED"/>
    <property type="match status" value="1"/>
</dbReference>
<dbReference type="InterPro" id="IPR005467">
    <property type="entry name" value="His_kinase_dom"/>
</dbReference>
<keyword evidence="11 21" id="KW-0812">Transmembrane</keyword>
<dbReference type="SUPFAM" id="SSF55874">
    <property type="entry name" value="ATPase domain of HSP90 chaperone/DNA topoisomerase II/histidine kinase"/>
    <property type="match status" value="1"/>
</dbReference>
<proteinExistence type="predicted"/>
<gene>
    <name evidence="23" type="ORF">RZN69_12200</name>
</gene>